<reference evidence="1 2" key="1">
    <citation type="journal article" date="2014" name="Int. J. Syst. Evol. Microbiol.">
        <title>Complete genome sequence of Corynebacterium casei LMG S-19264T (=DSM 44701T), isolated from a smear-ripened cheese.</title>
        <authorList>
            <consortium name="US DOE Joint Genome Institute (JGI-PGF)"/>
            <person name="Walter F."/>
            <person name="Albersmeier A."/>
            <person name="Kalinowski J."/>
            <person name="Ruckert C."/>
        </authorList>
    </citation>
    <scope>NUCLEOTIDE SEQUENCE [LARGE SCALE GENOMIC DNA]</scope>
    <source>
        <strain evidence="1 2">CGMCC 1.7286</strain>
    </source>
</reference>
<gene>
    <name evidence="1" type="ORF">GCM10011348_15790</name>
</gene>
<evidence type="ECO:0000313" key="1">
    <source>
        <dbReference type="EMBL" id="GGO80025.1"/>
    </source>
</evidence>
<proteinExistence type="predicted"/>
<organism evidence="1 2">
    <name type="scientific">Marinobacterium nitratireducens</name>
    <dbReference type="NCBI Taxonomy" id="518897"/>
    <lineage>
        <taxon>Bacteria</taxon>
        <taxon>Pseudomonadati</taxon>
        <taxon>Pseudomonadota</taxon>
        <taxon>Gammaproteobacteria</taxon>
        <taxon>Oceanospirillales</taxon>
        <taxon>Oceanospirillaceae</taxon>
        <taxon>Marinobacterium</taxon>
    </lineage>
</organism>
<accession>A0A918DRY6</accession>
<dbReference type="Proteomes" id="UP000599578">
    <property type="component" value="Unassembled WGS sequence"/>
</dbReference>
<comment type="caution">
    <text evidence="1">The sequence shown here is derived from an EMBL/GenBank/DDBJ whole genome shotgun (WGS) entry which is preliminary data.</text>
</comment>
<name>A0A918DRY6_9GAMM</name>
<protein>
    <submittedName>
        <fullName evidence="1">Uncharacterized protein</fullName>
    </submittedName>
</protein>
<dbReference type="EMBL" id="BMLT01000003">
    <property type="protein sequence ID" value="GGO80025.1"/>
    <property type="molecule type" value="Genomic_DNA"/>
</dbReference>
<dbReference type="AlphaFoldDB" id="A0A918DRY6"/>
<keyword evidence="2" id="KW-1185">Reference proteome</keyword>
<sequence length="581" mass="64426">MSKTASKMRQDTKIVVSTEVEETRESSRESEISNPNDEIAVTYIFSRLQRQYEIWTELAEANACVFVAERVPTPAEIDDQWIRTYDWILSRSLLDESFRGDLETLIGYYSDSDEGTDGVDGQINALMETISTGIPSHASVPGSPPDVYATPQNAYEREVERARARRTARNQYLRCRRRLRRHIFDNILHYCRAIWSAEDPQQRLLRFSKISVASQWSFIGRPSAEGVYVGVWAPSVGGLAKLSDLINPAGPIGFAGNYAVYYLKQNGRYPEIDDAVGYLRLPYTDHTAVGRVISSADPTVSVVVTVSPNRLGAGEYILEVASDGSGGLVCNISMLDTLSVDVDSSGVASTDVYYDTLSSIPIDGVGATVRFHGLRVVLSVAEGSLLSAGDRFRVEVFVHPRLEDPEVRSIRFSQSSMSSDQEAEFYSPEVLSEFDEYFPAVRRAIGRLEMPPSSWEELDESVRNLVRERLPDYLVRKAHTRRFLLETNNVLLSRAVDPATSIEPFKSLHRYLDVLSAAADMEKKLIENRRYQARVDSDLLGDPDVEKVTVVAAASNAAGLAALDGLTDDPGSHDDVPGDGS</sequence>
<evidence type="ECO:0000313" key="2">
    <source>
        <dbReference type="Proteomes" id="UP000599578"/>
    </source>
</evidence>